<dbReference type="CDD" id="cd15489">
    <property type="entry name" value="PHD_SF"/>
    <property type="match status" value="1"/>
</dbReference>
<dbReference type="Pfam" id="PF03184">
    <property type="entry name" value="DDE_1"/>
    <property type="match status" value="1"/>
</dbReference>
<comment type="subcellular location">
    <subcellularLocation>
        <location evidence="1">Nucleus</location>
    </subcellularLocation>
</comment>
<dbReference type="Pfam" id="PF05225">
    <property type="entry name" value="HTH_psq"/>
    <property type="match status" value="1"/>
</dbReference>
<dbReference type="InterPro" id="IPR009057">
    <property type="entry name" value="Homeodomain-like_sf"/>
</dbReference>
<reference evidence="8 9" key="1">
    <citation type="journal article" date="2018" name="Elife">
        <title>Firefly genomes illuminate parallel origins of bioluminescence in beetles.</title>
        <authorList>
            <person name="Fallon T.R."/>
            <person name="Lower S.E."/>
            <person name="Chang C.H."/>
            <person name="Bessho-Uehara M."/>
            <person name="Martin G.J."/>
            <person name="Bewick A.J."/>
            <person name="Behringer M."/>
            <person name="Debat H.J."/>
            <person name="Wong I."/>
            <person name="Day J.C."/>
            <person name="Suvorov A."/>
            <person name="Silva C.J."/>
            <person name="Stanger-Hall K.F."/>
            <person name="Hall D.W."/>
            <person name="Schmitz R.J."/>
            <person name="Nelson D.R."/>
            <person name="Lewis S.M."/>
            <person name="Shigenobu S."/>
            <person name="Bybee S.M."/>
            <person name="Larracuente A.M."/>
            <person name="Oba Y."/>
            <person name="Weng J.K."/>
        </authorList>
    </citation>
    <scope>NUCLEOTIDE SEQUENCE [LARGE SCALE GENOMIC DNA]</scope>
    <source>
        <strain evidence="8">1611_PpyrPB1</strain>
        <tissue evidence="8">Whole body</tissue>
    </source>
</reference>
<comment type="caution">
    <text evidence="8">The sequence shown here is derived from an EMBL/GenBank/DDBJ whole genome shotgun (WGS) entry which is preliminary data.</text>
</comment>
<evidence type="ECO:0000313" key="8">
    <source>
        <dbReference type="EMBL" id="KAB0802997.1"/>
    </source>
</evidence>
<dbReference type="EMBL" id="VVIM01000002">
    <property type="protein sequence ID" value="KAB0802997.1"/>
    <property type="molecule type" value="Genomic_DNA"/>
</dbReference>
<dbReference type="PANTHER" id="PTHR19303:SF74">
    <property type="entry name" value="POGO TRANSPOSABLE ELEMENT WITH KRAB DOMAIN"/>
    <property type="match status" value="1"/>
</dbReference>
<proteinExistence type="predicted"/>
<keyword evidence="3" id="KW-0539">Nucleus</keyword>
<evidence type="ECO:0000259" key="7">
    <source>
        <dbReference type="Pfam" id="PF05225"/>
    </source>
</evidence>
<evidence type="ECO:0000259" key="6">
    <source>
        <dbReference type="Pfam" id="PF03221"/>
    </source>
</evidence>
<evidence type="ECO:0000256" key="4">
    <source>
        <dbReference type="SAM" id="MobiDB-lite"/>
    </source>
</evidence>
<dbReference type="GO" id="GO:0003677">
    <property type="term" value="F:DNA binding"/>
    <property type="evidence" value="ECO:0007669"/>
    <property type="project" value="UniProtKB-KW"/>
</dbReference>
<feature type="domain" description="HTH CENPB-type" evidence="6">
    <location>
        <begin position="68"/>
        <end position="136"/>
    </location>
</feature>
<protein>
    <recommendedName>
        <fullName evidence="10">HTH CENPB-type domain-containing protein</fullName>
    </recommendedName>
</protein>
<sequence length="588" mass="65836">MPRTYKRKTEKSSWSADDLQSALTELKNGSPLREVARRFGIPRSTLQDQRKRGNTSKLQLGRCPVFSEEQEGELSKEIINLSKLFFGITPAQIQQSAYTYAKLNNLANRFNKEKESAGRDWLEGFLRRNPQISLRKPEPTSVNRVTAFNKLEVGKFYENLNKVMERYKFSPTRIFNADETGITTVQRPGKIYAEKGQKRVGYLTSWEKGKTTTAMCAFSATGVYVPPMFIYARKRMADHLNSNGPPGAIYRCSDNGWITEDLFVDWLKHFEYSVKASQEDLVLLVLDNHSSHCSLNAYNLAKKRGLLCSRFLPTHPIEFSHSINHPGEEITPNIVADLFNKAFGRVATVEKATKGFEVTGIFPVNPDVFTAEDFVAAENLQPTSSHKPIPTNEEIIRTEEGRVDVGKHIIAANESKENVSFAEIISTPGCSGISNKNQTGVSKKQHSQIFTATPMRGVLEEKESVKQKKMQKTNCGVRETKAKGVKRQIFNGPSDTGSVLLTKNTNNTTNIVAKKTGLRKKSKVTYEGCAGEEANSEDGDVTEDICIICGEFGKNREVWLRCVICGGWAHKNCSDGEKKCSYVCDFCQ</sequence>
<evidence type="ECO:0000313" key="9">
    <source>
        <dbReference type="Proteomes" id="UP000327044"/>
    </source>
</evidence>
<name>A0A5N4B068_PHOPY</name>
<dbReference type="InterPro" id="IPR006600">
    <property type="entry name" value="HTH_CenpB_DNA-bd_dom"/>
</dbReference>
<accession>A0A5N4B068</accession>
<dbReference type="InterPro" id="IPR004875">
    <property type="entry name" value="DDE_SF_endonuclease_dom"/>
</dbReference>
<gene>
    <name evidence="8" type="ORF">PPYR_05183</name>
</gene>
<dbReference type="PANTHER" id="PTHR19303">
    <property type="entry name" value="TRANSPOSON"/>
    <property type="match status" value="1"/>
</dbReference>
<dbReference type="AlphaFoldDB" id="A0A5N4B068"/>
<dbReference type="Proteomes" id="UP000327044">
    <property type="component" value="Unassembled WGS sequence"/>
</dbReference>
<dbReference type="SUPFAM" id="SSF46689">
    <property type="entry name" value="Homeodomain-like"/>
    <property type="match status" value="1"/>
</dbReference>
<evidence type="ECO:0000256" key="1">
    <source>
        <dbReference type="ARBA" id="ARBA00004123"/>
    </source>
</evidence>
<feature type="region of interest" description="Disordered" evidence="4">
    <location>
        <begin position="38"/>
        <end position="57"/>
    </location>
</feature>
<dbReference type="InParanoid" id="A0A5N4B068"/>
<keyword evidence="9" id="KW-1185">Reference proteome</keyword>
<dbReference type="SUPFAM" id="SSF57903">
    <property type="entry name" value="FYVE/PHD zinc finger"/>
    <property type="match status" value="1"/>
</dbReference>
<keyword evidence="2" id="KW-0238">DNA-binding</keyword>
<evidence type="ECO:0000256" key="3">
    <source>
        <dbReference type="ARBA" id="ARBA00023242"/>
    </source>
</evidence>
<evidence type="ECO:0000259" key="5">
    <source>
        <dbReference type="Pfam" id="PF03184"/>
    </source>
</evidence>
<dbReference type="InterPro" id="IPR007889">
    <property type="entry name" value="HTH_Psq"/>
</dbReference>
<evidence type="ECO:0008006" key="10">
    <source>
        <dbReference type="Google" id="ProtNLM"/>
    </source>
</evidence>
<feature type="domain" description="HTH psq-type" evidence="7">
    <location>
        <begin position="19"/>
        <end position="57"/>
    </location>
</feature>
<dbReference type="Pfam" id="PF03221">
    <property type="entry name" value="HTH_Tnp_Tc5"/>
    <property type="match status" value="1"/>
</dbReference>
<dbReference type="Gene3D" id="1.10.10.60">
    <property type="entry name" value="Homeodomain-like"/>
    <property type="match status" value="1"/>
</dbReference>
<feature type="domain" description="DDE-1" evidence="5">
    <location>
        <begin position="210"/>
        <end position="315"/>
    </location>
</feature>
<dbReference type="GO" id="GO:0005634">
    <property type="term" value="C:nucleus"/>
    <property type="evidence" value="ECO:0007669"/>
    <property type="project" value="UniProtKB-SubCell"/>
</dbReference>
<evidence type="ECO:0000256" key="2">
    <source>
        <dbReference type="ARBA" id="ARBA00023125"/>
    </source>
</evidence>
<dbReference type="InterPro" id="IPR050863">
    <property type="entry name" value="CenT-Element_Derived"/>
</dbReference>
<dbReference type="InterPro" id="IPR011011">
    <property type="entry name" value="Znf_FYVE_PHD"/>
</dbReference>
<organism evidence="8 9">
    <name type="scientific">Photinus pyralis</name>
    <name type="common">Common eastern firefly</name>
    <name type="synonym">Lampyris pyralis</name>
    <dbReference type="NCBI Taxonomy" id="7054"/>
    <lineage>
        <taxon>Eukaryota</taxon>
        <taxon>Metazoa</taxon>
        <taxon>Ecdysozoa</taxon>
        <taxon>Arthropoda</taxon>
        <taxon>Hexapoda</taxon>
        <taxon>Insecta</taxon>
        <taxon>Pterygota</taxon>
        <taxon>Neoptera</taxon>
        <taxon>Endopterygota</taxon>
        <taxon>Coleoptera</taxon>
        <taxon>Polyphaga</taxon>
        <taxon>Elateriformia</taxon>
        <taxon>Elateroidea</taxon>
        <taxon>Lampyridae</taxon>
        <taxon>Lampyrinae</taxon>
        <taxon>Photinus</taxon>
    </lineage>
</organism>